<dbReference type="GO" id="GO:0045505">
    <property type="term" value="F:dynein intermediate chain binding"/>
    <property type="evidence" value="ECO:0007669"/>
    <property type="project" value="InterPro"/>
</dbReference>
<reference evidence="2" key="1">
    <citation type="submission" date="2021-03" db="EMBL/GenBank/DDBJ databases">
        <authorList>
            <person name="Bekaert M."/>
        </authorList>
    </citation>
    <scope>NUCLEOTIDE SEQUENCE</scope>
</reference>
<dbReference type="Gene3D" id="1.20.920.20">
    <property type="match status" value="1"/>
</dbReference>
<comment type="caution">
    <text evidence="2">The sequence shown here is derived from an EMBL/GenBank/DDBJ whole genome shotgun (WGS) entry which is preliminary data.</text>
</comment>
<dbReference type="InterPro" id="IPR026983">
    <property type="entry name" value="DHC"/>
</dbReference>
<dbReference type="GO" id="GO:0007018">
    <property type="term" value="P:microtubule-based movement"/>
    <property type="evidence" value="ECO:0007669"/>
    <property type="project" value="InterPro"/>
</dbReference>
<organism evidence="2 3">
    <name type="scientific">Mytilus edulis</name>
    <name type="common">Blue mussel</name>
    <dbReference type="NCBI Taxonomy" id="6550"/>
    <lineage>
        <taxon>Eukaryota</taxon>
        <taxon>Metazoa</taxon>
        <taxon>Spiralia</taxon>
        <taxon>Lophotrochozoa</taxon>
        <taxon>Mollusca</taxon>
        <taxon>Bivalvia</taxon>
        <taxon>Autobranchia</taxon>
        <taxon>Pteriomorphia</taxon>
        <taxon>Mytilida</taxon>
        <taxon>Mytiloidea</taxon>
        <taxon>Mytilidae</taxon>
        <taxon>Mytilinae</taxon>
        <taxon>Mytilus</taxon>
    </lineage>
</organism>
<keyword evidence="3" id="KW-1185">Reference proteome</keyword>
<dbReference type="GO" id="GO:0030286">
    <property type="term" value="C:dynein complex"/>
    <property type="evidence" value="ECO:0007669"/>
    <property type="project" value="InterPro"/>
</dbReference>
<dbReference type="AlphaFoldDB" id="A0A8S3V489"/>
<evidence type="ECO:0000259" key="1">
    <source>
        <dbReference type="Pfam" id="PF12777"/>
    </source>
</evidence>
<evidence type="ECO:0000313" key="3">
    <source>
        <dbReference type="Proteomes" id="UP000683360"/>
    </source>
</evidence>
<dbReference type="InterPro" id="IPR024743">
    <property type="entry name" value="Dynein_HC_stalk"/>
</dbReference>
<evidence type="ECO:0000313" key="2">
    <source>
        <dbReference type="EMBL" id="CAG2252630.1"/>
    </source>
</evidence>
<dbReference type="Pfam" id="PF12777">
    <property type="entry name" value="MT"/>
    <property type="match status" value="1"/>
</dbReference>
<dbReference type="OrthoDB" id="5593012at2759"/>
<accession>A0A8S3V489</accession>
<sequence length="201" mass="22237">MQKELTDLKPQLVVASKEVDEIMVIIEKDSIEVVKVEKVVKADEAVANEQAKAAKAIKDECDADLAEAILALNASLAALDTLKQQDITFVKTMKQPPAPVKLVMEAVCVIRGIKPDRVPDPSGSGKKIEDFWGPAKKMLGDMKLLDQLRTFDKDNIPGPNIAQIRKKYMSNLEFDPDKIRNASGACVGLCKWVRAMDVYDR</sequence>
<dbReference type="Proteomes" id="UP000683360">
    <property type="component" value="Unassembled WGS sequence"/>
</dbReference>
<protein>
    <submittedName>
        <fullName evidence="2">DNAH</fullName>
    </submittedName>
</protein>
<dbReference type="PANTHER" id="PTHR22878:SF66">
    <property type="entry name" value="DYNEIN AXONEMAL HEAVY CHAIN 7"/>
    <property type="match status" value="1"/>
</dbReference>
<name>A0A8S3V489_MYTED</name>
<dbReference type="GO" id="GO:0051959">
    <property type="term" value="F:dynein light intermediate chain binding"/>
    <property type="evidence" value="ECO:0007669"/>
    <property type="project" value="InterPro"/>
</dbReference>
<proteinExistence type="predicted"/>
<feature type="domain" description="Dynein heavy chain coiled coil stalk" evidence="1">
    <location>
        <begin position="19"/>
        <end position="194"/>
    </location>
</feature>
<dbReference type="PANTHER" id="PTHR22878">
    <property type="entry name" value="DYNEIN HEAVY CHAIN 6, AXONEMAL-LIKE-RELATED"/>
    <property type="match status" value="1"/>
</dbReference>
<gene>
    <name evidence="2" type="ORF">MEDL_64232</name>
</gene>
<dbReference type="EMBL" id="CAJPWZ010003127">
    <property type="protein sequence ID" value="CAG2252630.1"/>
    <property type="molecule type" value="Genomic_DNA"/>
</dbReference>